<evidence type="ECO:0000313" key="1">
    <source>
        <dbReference type="EMBL" id="CAJ0588326.1"/>
    </source>
</evidence>
<accession>A0AA36DIK4</accession>
<organism evidence="1 2">
    <name type="scientific">Cylicocyclus nassatus</name>
    <name type="common">Nematode worm</name>
    <dbReference type="NCBI Taxonomy" id="53992"/>
    <lineage>
        <taxon>Eukaryota</taxon>
        <taxon>Metazoa</taxon>
        <taxon>Ecdysozoa</taxon>
        <taxon>Nematoda</taxon>
        <taxon>Chromadorea</taxon>
        <taxon>Rhabditida</taxon>
        <taxon>Rhabditina</taxon>
        <taxon>Rhabditomorpha</taxon>
        <taxon>Strongyloidea</taxon>
        <taxon>Strongylidae</taxon>
        <taxon>Cylicocyclus</taxon>
    </lineage>
</organism>
<dbReference type="Proteomes" id="UP001176961">
    <property type="component" value="Unassembled WGS sequence"/>
</dbReference>
<dbReference type="AlphaFoldDB" id="A0AA36DIK4"/>
<sequence>MLLRVGKLYVTSHMIMESTVTFHLLILCRKHVVQTHKRCRNLCFCVWRHAERNTNAICSPRDVNQSRTWTAGATLKCFLV</sequence>
<protein>
    <submittedName>
        <fullName evidence="1">Uncharacterized protein</fullName>
    </submittedName>
</protein>
<proteinExistence type="predicted"/>
<evidence type="ECO:0000313" key="2">
    <source>
        <dbReference type="Proteomes" id="UP001176961"/>
    </source>
</evidence>
<name>A0AA36DIK4_CYLNA</name>
<gene>
    <name evidence="1" type="ORF">CYNAS_LOCUS309</name>
</gene>
<dbReference type="EMBL" id="CATQJL010000001">
    <property type="protein sequence ID" value="CAJ0588326.1"/>
    <property type="molecule type" value="Genomic_DNA"/>
</dbReference>
<reference evidence="1" key="1">
    <citation type="submission" date="2023-07" db="EMBL/GenBank/DDBJ databases">
        <authorList>
            <consortium name="CYATHOMIX"/>
        </authorList>
    </citation>
    <scope>NUCLEOTIDE SEQUENCE</scope>
    <source>
        <strain evidence="1">N/A</strain>
    </source>
</reference>
<keyword evidence="2" id="KW-1185">Reference proteome</keyword>
<comment type="caution">
    <text evidence="1">The sequence shown here is derived from an EMBL/GenBank/DDBJ whole genome shotgun (WGS) entry which is preliminary data.</text>
</comment>